<accession>A0ABM4B7C8</accession>
<evidence type="ECO:0000313" key="1">
    <source>
        <dbReference type="Proteomes" id="UP001652625"/>
    </source>
</evidence>
<dbReference type="Proteomes" id="UP001652625">
    <property type="component" value="Chromosome 01"/>
</dbReference>
<dbReference type="GeneID" id="136075447"/>
<dbReference type="RefSeq" id="XP_065644754.1">
    <property type="nucleotide sequence ID" value="XM_065788682.1"/>
</dbReference>
<proteinExistence type="predicted"/>
<reference evidence="2" key="2">
    <citation type="submission" date="2025-08" db="UniProtKB">
        <authorList>
            <consortium name="RefSeq"/>
        </authorList>
    </citation>
    <scope>IDENTIFICATION</scope>
</reference>
<keyword evidence="1" id="KW-1185">Reference proteome</keyword>
<name>A0ABM4B7C8_HYDVU</name>
<gene>
    <name evidence="2" type="primary">LOC136075447</name>
</gene>
<reference evidence="1" key="1">
    <citation type="submission" date="2025-05" db="UniProtKB">
        <authorList>
            <consortium name="RefSeq"/>
        </authorList>
    </citation>
    <scope>NUCLEOTIDE SEQUENCE [LARGE SCALE GENOMIC DNA]</scope>
</reference>
<sequence length="175" mass="21066">MRYITINNIKYEVFSDSVNDQFYIIQNGKKQPICQVFPYNAKREKEMQKLNNFRNFVNENFVDRTRLSRIRRKFFLTLLFFLINKKKIHFFKKHFLFFRKSVSTITTTIVRRTSYKNCKWLDVILVTIGFIRNAKKSTVFLLKTKINFGNVKIATTCVDTVEKQFVGYCFKMVLF</sequence>
<protein>
    <submittedName>
        <fullName evidence="2">Uncharacterized protein LOC136075447 isoform X1</fullName>
    </submittedName>
</protein>
<organism evidence="1 2">
    <name type="scientific">Hydra vulgaris</name>
    <name type="common">Hydra</name>
    <name type="synonym">Hydra attenuata</name>
    <dbReference type="NCBI Taxonomy" id="6087"/>
    <lineage>
        <taxon>Eukaryota</taxon>
        <taxon>Metazoa</taxon>
        <taxon>Cnidaria</taxon>
        <taxon>Hydrozoa</taxon>
        <taxon>Hydroidolina</taxon>
        <taxon>Anthoathecata</taxon>
        <taxon>Aplanulata</taxon>
        <taxon>Hydridae</taxon>
        <taxon>Hydra</taxon>
    </lineage>
</organism>
<evidence type="ECO:0000313" key="2">
    <source>
        <dbReference type="RefSeq" id="XP_065644754.1"/>
    </source>
</evidence>